<dbReference type="RefSeq" id="WP_069670490.1">
    <property type="nucleotide sequence ID" value="NZ_BPEU01000004.1"/>
</dbReference>
<keyword evidence="4" id="KW-1185">Reference proteome</keyword>
<sequence length="103" mass="12067">MTKANISKADLIEQLQQWQTAQISAEQLQDWMVTHYDPDEVSIGQGECEWTVEAMNIVMNEYEIAKLDKFRQENAQLAIDFIQAEEARFNQTRHLFLQDGFKD</sequence>
<reference evidence="2 3" key="1">
    <citation type="submission" date="2016-07" db="EMBL/GenBank/DDBJ databases">
        <title>Whole-genome of two Shewanella species isolated from a digestive organ of sea cucumber Apostichopus japonicus Selenka 1867.</title>
        <authorList>
            <person name="Hong H.-H."/>
            <person name="Choi H."/>
            <person name="Cheon S."/>
            <person name="Oh J.-S."/>
            <person name="Lee H.-G."/>
            <person name="Park C."/>
        </authorList>
    </citation>
    <scope>NUCLEOTIDE SEQUENCE [LARGE SCALE GENOMIC DNA]</scope>
    <source>
        <strain evidence="2 3">CSB03KR</strain>
    </source>
</reference>
<evidence type="ECO:0000313" key="2">
    <source>
        <dbReference type="EMBL" id="OEG74940.1"/>
    </source>
</evidence>
<protein>
    <submittedName>
        <fullName evidence="2">Uncharacterized protein</fullName>
    </submittedName>
</protein>
<dbReference type="OrthoDB" id="6292287at2"/>
<dbReference type="Proteomes" id="UP000773469">
    <property type="component" value="Unassembled WGS sequence"/>
</dbReference>
<dbReference type="EMBL" id="MCBT01000013">
    <property type="protein sequence ID" value="OEG74940.1"/>
    <property type="molecule type" value="Genomic_DNA"/>
</dbReference>
<organism evidence="2 3">
    <name type="scientific">Shewanella colwelliana</name>
    <name type="common">Alteromonas colwelliana</name>
    <dbReference type="NCBI Taxonomy" id="23"/>
    <lineage>
        <taxon>Bacteria</taxon>
        <taxon>Pseudomonadati</taxon>
        <taxon>Pseudomonadota</taxon>
        <taxon>Gammaproteobacteria</taxon>
        <taxon>Alteromonadales</taxon>
        <taxon>Shewanellaceae</taxon>
        <taxon>Shewanella</taxon>
    </lineage>
</organism>
<accession>A0A1E5IWL0</accession>
<name>A0A1E5IWL0_SHECO</name>
<dbReference type="AlphaFoldDB" id="A0A1E5IWL0"/>
<evidence type="ECO:0000313" key="4">
    <source>
        <dbReference type="Proteomes" id="UP000773469"/>
    </source>
</evidence>
<comment type="caution">
    <text evidence="2">The sequence shown here is derived from an EMBL/GenBank/DDBJ whole genome shotgun (WGS) entry which is preliminary data.</text>
</comment>
<evidence type="ECO:0000313" key="3">
    <source>
        <dbReference type="Proteomes" id="UP000095230"/>
    </source>
</evidence>
<reference evidence="1 4" key="2">
    <citation type="submission" date="2021-05" db="EMBL/GenBank/DDBJ databases">
        <title>Molecular characterization for Shewanella algae harboring chromosomal blaOXA-55-like strains isolated from clinical and environment sample.</title>
        <authorList>
            <person name="Ohama Y."/>
            <person name="Aoki K."/>
            <person name="Harada S."/>
            <person name="Moriya K."/>
            <person name="Ishii Y."/>
            <person name="Tateda K."/>
        </authorList>
    </citation>
    <scope>NUCLEOTIDE SEQUENCE [LARGE SCALE GENOMIC DNA]</scope>
    <source>
        <strain evidence="1 4">MBTL60-118</strain>
    </source>
</reference>
<dbReference type="EMBL" id="BPEU01000004">
    <property type="protein sequence ID" value="GIU36933.1"/>
    <property type="molecule type" value="Genomic_DNA"/>
</dbReference>
<evidence type="ECO:0000313" key="1">
    <source>
        <dbReference type="EMBL" id="GIU36933.1"/>
    </source>
</evidence>
<gene>
    <name evidence="2" type="ORF">BEL05_12245</name>
    <name evidence="1" type="ORF">TUM3794_06830</name>
</gene>
<proteinExistence type="predicted"/>
<dbReference type="Proteomes" id="UP000095230">
    <property type="component" value="Unassembled WGS sequence"/>
</dbReference>